<dbReference type="GO" id="GO:0005524">
    <property type="term" value="F:ATP binding"/>
    <property type="evidence" value="ECO:0007669"/>
    <property type="project" value="UniProtKB-KW"/>
</dbReference>
<dbReference type="EMBL" id="JBEHCU010009051">
    <property type="protein sequence ID" value="KAL1380574.1"/>
    <property type="molecule type" value="Genomic_DNA"/>
</dbReference>
<feature type="region of interest" description="Disordered" evidence="9">
    <location>
        <begin position="916"/>
        <end position="984"/>
    </location>
</feature>
<dbReference type="SUPFAM" id="SSF53067">
    <property type="entry name" value="Actin-like ATPase domain"/>
    <property type="match status" value="2"/>
</dbReference>
<dbReference type="InterPro" id="IPR043129">
    <property type="entry name" value="ATPase_NBD"/>
</dbReference>
<feature type="compositionally biased region" description="Basic and acidic residues" evidence="9">
    <location>
        <begin position="964"/>
        <end position="984"/>
    </location>
</feature>
<comment type="similarity">
    <text evidence="2">Belongs to the heat shock protein 70 family.</text>
</comment>
<dbReference type="SUPFAM" id="SSF100934">
    <property type="entry name" value="Heat shock protein 70kD (HSP70), C-terminal subdomain"/>
    <property type="match status" value="1"/>
</dbReference>
<feature type="region of interest" description="Disordered" evidence="9">
    <location>
        <begin position="624"/>
        <end position="686"/>
    </location>
</feature>
<evidence type="ECO:0000256" key="8">
    <source>
        <dbReference type="ARBA" id="ARBA00040503"/>
    </source>
</evidence>
<evidence type="ECO:0000256" key="10">
    <source>
        <dbReference type="SAM" id="Phobius"/>
    </source>
</evidence>
<keyword evidence="5" id="KW-0256">Endoplasmic reticulum</keyword>
<dbReference type="Pfam" id="PF00012">
    <property type="entry name" value="HSP70"/>
    <property type="match status" value="1"/>
</dbReference>
<accession>A0ABD1CYA3</accession>
<feature type="transmembrane region" description="Helical" evidence="10">
    <location>
        <begin position="56"/>
        <end position="74"/>
    </location>
</feature>
<name>A0ABD1CYA3_CULPP</name>
<dbReference type="AlphaFoldDB" id="A0ABD1CYA3"/>
<evidence type="ECO:0000256" key="9">
    <source>
        <dbReference type="SAM" id="MobiDB-lite"/>
    </source>
</evidence>
<organism evidence="11 12">
    <name type="scientific">Culex pipiens pipiens</name>
    <name type="common">Northern house mosquito</name>
    <dbReference type="NCBI Taxonomy" id="38569"/>
    <lineage>
        <taxon>Eukaryota</taxon>
        <taxon>Metazoa</taxon>
        <taxon>Ecdysozoa</taxon>
        <taxon>Arthropoda</taxon>
        <taxon>Hexapoda</taxon>
        <taxon>Insecta</taxon>
        <taxon>Pterygota</taxon>
        <taxon>Neoptera</taxon>
        <taxon>Endopterygota</taxon>
        <taxon>Diptera</taxon>
        <taxon>Nematocera</taxon>
        <taxon>Culicoidea</taxon>
        <taxon>Culicidae</taxon>
        <taxon>Culicinae</taxon>
        <taxon>Culicini</taxon>
        <taxon>Culex</taxon>
        <taxon>Culex</taxon>
    </lineage>
</organism>
<evidence type="ECO:0000256" key="2">
    <source>
        <dbReference type="ARBA" id="ARBA00007381"/>
    </source>
</evidence>
<evidence type="ECO:0000256" key="7">
    <source>
        <dbReference type="ARBA" id="ARBA00023186"/>
    </source>
</evidence>
<dbReference type="Gene3D" id="3.90.640.10">
    <property type="entry name" value="Actin, Chain A, domain 4"/>
    <property type="match status" value="1"/>
</dbReference>
<keyword evidence="3" id="KW-0732">Signal</keyword>
<dbReference type="InterPro" id="IPR018181">
    <property type="entry name" value="Heat_shock_70_CS"/>
</dbReference>
<dbReference type="PANTHER" id="PTHR45639">
    <property type="entry name" value="HSC70CB, ISOFORM G-RELATED"/>
    <property type="match status" value="1"/>
</dbReference>
<dbReference type="Gene3D" id="3.30.420.40">
    <property type="match status" value="2"/>
</dbReference>
<keyword evidence="10" id="KW-1133">Transmembrane helix</keyword>
<evidence type="ECO:0000313" key="12">
    <source>
        <dbReference type="Proteomes" id="UP001562425"/>
    </source>
</evidence>
<keyword evidence="12" id="KW-1185">Reference proteome</keyword>
<dbReference type="PROSITE" id="PS01036">
    <property type="entry name" value="HSP70_3"/>
    <property type="match status" value="1"/>
</dbReference>
<keyword evidence="10" id="KW-0812">Transmembrane</keyword>
<feature type="compositionally biased region" description="Basic and acidic residues" evidence="9">
    <location>
        <begin position="643"/>
        <end position="662"/>
    </location>
</feature>
<dbReference type="Gene3D" id="1.20.1270.10">
    <property type="match status" value="1"/>
</dbReference>
<dbReference type="Gene3D" id="2.60.34.10">
    <property type="entry name" value="Substrate Binding Domain Of DNAk, Chain A, domain 1"/>
    <property type="match status" value="1"/>
</dbReference>
<dbReference type="CDD" id="cd10230">
    <property type="entry name" value="ASKHA_NBD_HSP70_HYOU1"/>
    <property type="match status" value="1"/>
</dbReference>
<keyword evidence="10" id="KW-0472">Membrane</keyword>
<evidence type="ECO:0000313" key="11">
    <source>
        <dbReference type="EMBL" id="KAL1380574.1"/>
    </source>
</evidence>
<protein>
    <recommendedName>
        <fullName evidence="8">Hypoxia up-regulated protein 1</fullName>
    </recommendedName>
</protein>
<proteinExistence type="inferred from homology"/>
<dbReference type="FunFam" id="1.20.1270.10:FF:000002">
    <property type="entry name" value="Heat shock 70 kDa protein 4"/>
    <property type="match status" value="1"/>
</dbReference>
<keyword evidence="4" id="KW-0547">Nucleotide-binding</keyword>
<comment type="subcellular location">
    <subcellularLocation>
        <location evidence="1">Endoplasmic reticulum lumen</location>
    </subcellularLocation>
</comment>
<dbReference type="InterPro" id="IPR013126">
    <property type="entry name" value="Hsp_70_fam"/>
</dbReference>
<evidence type="ECO:0000256" key="6">
    <source>
        <dbReference type="ARBA" id="ARBA00022840"/>
    </source>
</evidence>
<gene>
    <name evidence="11" type="ORF">pipiens_014084</name>
</gene>
<dbReference type="InterPro" id="IPR029047">
    <property type="entry name" value="HSP70_peptide-bd_sf"/>
</dbReference>
<dbReference type="FunFam" id="3.90.640.10:FF:000012">
    <property type="entry name" value="Hypoxia up-regulated protein 1"/>
    <property type="match status" value="1"/>
</dbReference>
<reference evidence="11 12" key="1">
    <citation type="submission" date="2024-05" db="EMBL/GenBank/DDBJ databases">
        <title>Culex pipiens pipiens assembly and annotation.</title>
        <authorList>
            <person name="Alout H."/>
            <person name="Durand T."/>
        </authorList>
    </citation>
    <scope>NUCLEOTIDE SEQUENCE [LARGE SCALE GENOMIC DNA]</scope>
    <source>
        <strain evidence="11">HA-2024</strain>
        <tissue evidence="11">Whole body</tissue>
    </source>
</reference>
<dbReference type="GO" id="GO:0005788">
    <property type="term" value="C:endoplasmic reticulum lumen"/>
    <property type="evidence" value="ECO:0007669"/>
    <property type="project" value="UniProtKB-SubCell"/>
</dbReference>
<dbReference type="Proteomes" id="UP001562425">
    <property type="component" value="Unassembled WGS sequence"/>
</dbReference>
<feature type="compositionally biased region" description="Polar residues" evidence="9">
    <location>
        <begin position="1"/>
        <end position="19"/>
    </location>
</feature>
<dbReference type="FunFam" id="3.30.30.30:FF:000004">
    <property type="entry name" value="hypoxia up-regulated protein 1"/>
    <property type="match status" value="1"/>
</dbReference>
<evidence type="ECO:0000256" key="1">
    <source>
        <dbReference type="ARBA" id="ARBA00004319"/>
    </source>
</evidence>
<dbReference type="Gene3D" id="3.30.30.30">
    <property type="match status" value="1"/>
</dbReference>
<keyword evidence="6" id="KW-0067">ATP-binding</keyword>
<evidence type="ECO:0000256" key="5">
    <source>
        <dbReference type="ARBA" id="ARBA00022824"/>
    </source>
</evidence>
<evidence type="ECO:0000256" key="4">
    <source>
        <dbReference type="ARBA" id="ARBA00022741"/>
    </source>
</evidence>
<dbReference type="PRINTS" id="PR00301">
    <property type="entry name" value="HEATSHOCK70"/>
</dbReference>
<evidence type="ECO:0000256" key="3">
    <source>
        <dbReference type="ARBA" id="ARBA00022729"/>
    </source>
</evidence>
<comment type="caution">
    <text evidence="11">The sequence shown here is derived from an EMBL/GenBank/DDBJ whole genome shotgun (WGS) entry which is preliminary data.</text>
</comment>
<sequence length="984" mass="109272">MYEESASTALDSDLPSSPSRVPCGPRPIPSVRVLNSRIVLLPRNSRAMSLPRRPNLLAVAALLLVGAIALAPSFCQGAAVMSVDLGSEWFKVGVVSPGVPMEIALNKESKRKSPTSIAFRNGDRLYGDDANTVGVRFPANNYFYLVDLLGKTIDNPMVELYRKRFPYYDIVADPKRNTVVFRNGEDLYSIEELIAQILASAKEYAEDSTGQVITECTLVVPGFFGQAERQALVAAARLANLKVLQLINDYTAVALNYGIFRRKEFNETAQYFVFYDMGAYKTSASVISYQLVKDKATREVLPVVQVLGVGFDRTLGGLEMQVRLRDYLGKEFNKMGKTKTDVFGNPRAMAKLFKEAGRLKNVLSANTEHYAQIEGLLDEQDFRLLVSREQFEELCKDLYTRVTAPLDRALAASGLSLDLITQVVLFGGNTRVPKVQDILKAHIGQELGRNLNADEAACMGAVYRAADLATGFKVKKFVVKDAVLYPIQVVFAREGESGSTRLVRRTLFGAMNAYPQKKVITFNKHTDDFEFSVEYAELETVLSQEEIANLGSLNLTKVSLTEVAKKLNSNKADNIESKGIKAHFALDDSGLFSLANVELVLEKTVKEDDESTLQKLGNTISKLFSGDSDDEKVTTTEDGSQEDGSKDAEGQTDEKKAEEDKTANATSAENATLAGEAGEAAKNKTEKPKIVTIKEQIPHKVEVVYVPALDGADFEGSVKKIRVIDEADQAKKRRETALNALETYVIDAQVKLDEKEYASCATQEEADTIRKTCSEVSEWLYEDGADADAETYENKLEEIRAVANQVYSRHWEHKERPDALNALAQMISGAEGFLDKAKNFTKEGNPEKDVFTQVEIDTLTRVIAETAEWMDTEQGEQTKLARHEPVRLTVKDLTDKMALLDREVKYLVNKLKLWRPKVKPTPPPKVEKDAKKDDDKSEETKSEEPVIEEPKADENDSSEEQEQETPKIEPSKTEDGSGEQHTEL</sequence>
<feature type="region of interest" description="Disordered" evidence="9">
    <location>
        <begin position="1"/>
        <end position="26"/>
    </location>
</feature>
<dbReference type="PANTHER" id="PTHR45639:SF3">
    <property type="entry name" value="HYPOXIA UP-REGULATED PROTEIN 1"/>
    <property type="match status" value="1"/>
</dbReference>
<dbReference type="InterPro" id="IPR029048">
    <property type="entry name" value="HSP70_C_sf"/>
</dbReference>
<keyword evidence="7" id="KW-0143">Chaperone</keyword>
<feature type="compositionally biased region" description="Basic and acidic residues" evidence="9">
    <location>
        <begin position="925"/>
        <end position="954"/>
    </location>
</feature>